<dbReference type="Pfam" id="PF20087">
    <property type="entry name" value="DUF6479"/>
    <property type="match status" value="1"/>
</dbReference>
<keyword evidence="2" id="KW-0472">Membrane</keyword>
<evidence type="ECO:0000256" key="1">
    <source>
        <dbReference type="SAM" id="MobiDB-lite"/>
    </source>
</evidence>
<feature type="transmembrane region" description="Helical" evidence="2">
    <location>
        <begin position="6"/>
        <end position="33"/>
    </location>
</feature>
<protein>
    <submittedName>
        <fullName evidence="3">DUF6479 family protein</fullName>
    </submittedName>
</protein>
<dbReference type="InterPro" id="IPR045513">
    <property type="entry name" value="DUF6479"/>
</dbReference>
<evidence type="ECO:0000256" key="2">
    <source>
        <dbReference type="SAM" id="Phobius"/>
    </source>
</evidence>
<organism evidence="3 4">
    <name type="scientific">Streptodolium elevatio</name>
    <dbReference type="NCBI Taxonomy" id="3157996"/>
    <lineage>
        <taxon>Bacteria</taxon>
        <taxon>Bacillati</taxon>
        <taxon>Actinomycetota</taxon>
        <taxon>Actinomycetes</taxon>
        <taxon>Kitasatosporales</taxon>
        <taxon>Streptomycetaceae</taxon>
        <taxon>Streptodolium</taxon>
    </lineage>
</organism>
<dbReference type="RefSeq" id="WP_358358549.1">
    <property type="nucleotide sequence ID" value="NZ_JBEZFP010000080.1"/>
</dbReference>
<name>A0ABV3DN54_9ACTN</name>
<dbReference type="Proteomes" id="UP001551482">
    <property type="component" value="Unassembled WGS sequence"/>
</dbReference>
<dbReference type="EMBL" id="JBEZFP010000080">
    <property type="protein sequence ID" value="MEU8137121.1"/>
    <property type="molecule type" value="Genomic_DNA"/>
</dbReference>
<keyword evidence="2" id="KW-1133">Transmembrane helix</keyword>
<comment type="caution">
    <text evidence="3">The sequence shown here is derived from an EMBL/GenBank/DDBJ whole genome shotgun (WGS) entry which is preliminary data.</text>
</comment>
<keyword evidence="4" id="KW-1185">Reference proteome</keyword>
<gene>
    <name evidence="3" type="ORF">AB0C36_26845</name>
</gene>
<keyword evidence="2" id="KW-0812">Transmembrane</keyword>
<accession>A0ABV3DN54</accession>
<evidence type="ECO:0000313" key="3">
    <source>
        <dbReference type="EMBL" id="MEU8137121.1"/>
    </source>
</evidence>
<feature type="region of interest" description="Disordered" evidence="1">
    <location>
        <begin position="36"/>
        <end position="121"/>
    </location>
</feature>
<proteinExistence type="predicted"/>
<feature type="compositionally biased region" description="Pro residues" evidence="1">
    <location>
        <begin position="95"/>
        <end position="107"/>
    </location>
</feature>
<sequence length="121" mass="13143">MRTQELAASLAVPLTLAFIAAVIVAGLLIWPVVNGVRQRRRPPPDNAREVAWTAHDDNVSHAREPNEMPRDGRRRLPHEIAGFGTLSSRPRPDEPAPPTQSAQPPPADGGSTRESAPRPPE</sequence>
<evidence type="ECO:0000313" key="4">
    <source>
        <dbReference type="Proteomes" id="UP001551482"/>
    </source>
</evidence>
<reference evidence="3 4" key="1">
    <citation type="submission" date="2024-06" db="EMBL/GenBank/DDBJ databases">
        <title>The Natural Products Discovery Center: Release of the First 8490 Sequenced Strains for Exploring Actinobacteria Biosynthetic Diversity.</title>
        <authorList>
            <person name="Kalkreuter E."/>
            <person name="Kautsar S.A."/>
            <person name="Yang D."/>
            <person name="Bader C.D."/>
            <person name="Teijaro C.N."/>
            <person name="Fluegel L."/>
            <person name="Davis C.M."/>
            <person name="Simpson J.R."/>
            <person name="Lauterbach L."/>
            <person name="Steele A.D."/>
            <person name="Gui C."/>
            <person name="Meng S."/>
            <person name="Li G."/>
            <person name="Viehrig K."/>
            <person name="Ye F."/>
            <person name="Su P."/>
            <person name="Kiefer A.F."/>
            <person name="Nichols A."/>
            <person name="Cepeda A.J."/>
            <person name="Yan W."/>
            <person name="Fan B."/>
            <person name="Jiang Y."/>
            <person name="Adhikari A."/>
            <person name="Zheng C.-J."/>
            <person name="Schuster L."/>
            <person name="Cowan T.M."/>
            <person name="Smanski M.J."/>
            <person name="Chevrette M.G."/>
            <person name="De Carvalho L.P.S."/>
            <person name="Shen B."/>
        </authorList>
    </citation>
    <scope>NUCLEOTIDE SEQUENCE [LARGE SCALE GENOMIC DNA]</scope>
    <source>
        <strain evidence="3 4">NPDC048946</strain>
    </source>
</reference>
<feature type="compositionally biased region" description="Basic and acidic residues" evidence="1">
    <location>
        <begin position="42"/>
        <end position="71"/>
    </location>
</feature>